<reference evidence="1 2" key="1">
    <citation type="submission" date="2016-10" db="EMBL/GenBank/DDBJ databases">
        <authorList>
            <person name="de Groot N.N."/>
        </authorList>
    </citation>
    <scope>NUCLEOTIDE SEQUENCE [LARGE SCALE GENOMIC DNA]</scope>
    <source>
        <strain evidence="1 2">AR40</strain>
    </source>
</reference>
<dbReference type="RefSeq" id="WP_034446623.1">
    <property type="nucleotide sequence ID" value="NZ_FOGJ01000028.1"/>
</dbReference>
<evidence type="ECO:0000313" key="2">
    <source>
        <dbReference type="Proteomes" id="UP000182584"/>
    </source>
</evidence>
<evidence type="ECO:0000313" key="1">
    <source>
        <dbReference type="EMBL" id="SES29997.1"/>
    </source>
</evidence>
<sequence>MNKFEQMSMMVQSNNGYLFTSEVEKAGISRTYMLRYVKENGMEQASHGVYVTEDTWPDQLFIIQKSNPKVIFSGETAAYLNGLMEREYSEICVCVPSGHNGARLREKGIVVRQENAAIYGMGASEITTNYGNVVRAYNKERCFCDFVKNRSKYEVQTYQTAVKSYMRRNDKDLSLLIGYADALKIRDEVMKYVEVLV</sequence>
<name>A0A1H9W8K1_BUTFI</name>
<organism evidence="1 2">
    <name type="scientific">Butyrivibrio fibrisolvens</name>
    <dbReference type="NCBI Taxonomy" id="831"/>
    <lineage>
        <taxon>Bacteria</taxon>
        <taxon>Bacillati</taxon>
        <taxon>Bacillota</taxon>
        <taxon>Clostridia</taxon>
        <taxon>Lachnospirales</taxon>
        <taxon>Lachnospiraceae</taxon>
        <taxon>Butyrivibrio</taxon>
    </lineage>
</organism>
<proteinExistence type="predicted"/>
<protein>
    <submittedName>
        <fullName evidence="1">Transcriptional regulator, AbiEi antitoxin, Type IV TA system</fullName>
    </submittedName>
</protein>
<gene>
    <name evidence="1" type="ORF">SAMN04487884_1283</name>
</gene>
<dbReference type="AlphaFoldDB" id="A0A1H9W8K1"/>
<dbReference type="OrthoDB" id="9801429at2"/>
<dbReference type="Proteomes" id="UP000182584">
    <property type="component" value="Unassembled WGS sequence"/>
</dbReference>
<dbReference type="EMBL" id="FOGJ01000028">
    <property type="protein sequence ID" value="SES29997.1"/>
    <property type="molecule type" value="Genomic_DNA"/>
</dbReference>
<accession>A0A1H9W8K1</accession>